<evidence type="ECO:0000313" key="12">
    <source>
        <dbReference type="EMBL" id="GBC98018.1"/>
    </source>
</evidence>
<dbReference type="InterPro" id="IPR051792">
    <property type="entry name" value="GGT_bact"/>
</dbReference>
<evidence type="ECO:0000313" key="13">
    <source>
        <dbReference type="Proteomes" id="UP000236173"/>
    </source>
</evidence>
<evidence type="ECO:0000256" key="10">
    <source>
        <dbReference type="PIRSR" id="PIRSR600101-2"/>
    </source>
</evidence>
<dbReference type="NCBIfam" id="TIGR00066">
    <property type="entry name" value="g_glut_trans"/>
    <property type="match status" value="1"/>
</dbReference>
<feature type="binding site" evidence="10">
    <location>
        <position position="439"/>
    </location>
    <ligand>
        <name>L-glutamate</name>
        <dbReference type="ChEBI" id="CHEBI:29985"/>
    </ligand>
</feature>
<organism evidence="12 13">
    <name type="scientific">Candidatus Fervidibacter japonicus</name>
    <dbReference type="NCBI Taxonomy" id="2035412"/>
    <lineage>
        <taxon>Bacteria</taxon>
        <taxon>Candidatus Fervidibacterota</taxon>
        <taxon>Candidatus Fervidibacter</taxon>
    </lineage>
</organism>
<keyword evidence="4 11" id="KW-0808">Transferase</keyword>
<dbReference type="Gene3D" id="3.60.20.40">
    <property type="match status" value="1"/>
</dbReference>
<dbReference type="AlphaFoldDB" id="A0A2H5XA06"/>
<evidence type="ECO:0000256" key="1">
    <source>
        <dbReference type="ARBA" id="ARBA00001049"/>
    </source>
</evidence>
<dbReference type="Gene3D" id="1.10.246.130">
    <property type="match status" value="1"/>
</dbReference>
<dbReference type="UniPathway" id="UPA00204"/>
<keyword evidence="11" id="KW-0317">Glutathione biosynthesis</keyword>
<dbReference type="PRINTS" id="PR01210">
    <property type="entry name" value="GGTRANSPTASE"/>
</dbReference>
<keyword evidence="7 11" id="KW-0012">Acyltransferase</keyword>
<dbReference type="InterPro" id="IPR000101">
    <property type="entry name" value="GGT_peptidase"/>
</dbReference>
<evidence type="ECO:0000256" key="5">
    <source>
        <dbReference type="ARBA" id="ARBA00022801"/>
    </source>
</evidence>
<dbReference type="GO" id="GO:0103068">
    <property type="term" value="F:leukotriene C4 gamma-glutamyl transferase activity"/>
    <property type="evidence" value="ECO:0007669"/>
    <property type="project" value="UniProtKB-EC"/>
</dbReference>
<dbReference type="Pfam" id="PF01019">
    <property type="entry name" value="G_glu_transpept"/>
    <property type="match status" value="1"/>
</dbReference>
<comment type="catalytic activity">
    <reaction evidence="2 11">
        <text>glutathione + H2O = L-cysteinylglycine + L-glutamate</text>
        <dbReference type="Rhea" id="RHEA:28807"/>
        <dbReference type="ChEBI" id="CHEBI:15377"/>
        <dbReference type="ChEBI" id="CHEBI:29985"/>
        <dbReference type="ChEBI" id="CHEBI:57925"/>
        <dbReference type="ChEBI" id="CHEBI:61694"/>
        <dbReference type="EC" id="3.4.19.13"/>
    </reaction>
</comment>
<dbReference type="EC" id="3.4.19.13" evidence="11"/>
<name>A0A2H5XA06_9BACT</name>
<accession>A0A2H5XA06</accession>
<dbReference type="GO" id="GO:0006751">
    <property type="term" value="P:glutathione catabolic process"/>
    <property type="evidence" value="ECO:0007669"/>
    <property type="project" value="UniProtKB-UniRule"/>
</dbReference>
<reference evidence="13" key="1">
    <citation type="submission" date="2017-09" db="EMBL/GenBank/DDBJ databases">
        <title>Metaegenomics of thermophilic ammonia-oxidizing enrichment culture.</title>
        <authorList>
            <person name="Kato S."/>
            <person name="Suzuki K."/>
        </authorList>
    </citation>
    <scope>NUCLEOTIDE SEQUENCE [LARGE SCALE GENOMIC DNA]</scope>
</reference>
<comment type="PTM">
    <text evidence="11">Cleaved by autocatalysis into a large and a small subunit.</text>
</comment>
<evidence type="ECO:0000256" key="8">
    <source>
        <dbReference type="ARBA" id="ARBA00047417"/>
    </source>
</evidence>
<evidence type="ECO:0000256" key="3">
    <source>
        <dbReference type="ARBA" id="ARBA00009381"/>
    </source>
</evidence>
<comment type="pathway">
    <text evidence="11">Sulfur metabolism; glutathione metabolism.</text>
</comment>
<comment type="similarity">
    <text evidence="3 11">Belongs to the gamma-glutamyltransferase family.</text>
</comment>
<dbReference type="EC" id="2.3.2.2" evidence="11"/>
<dbReference type="InterPro" id="IPR043137">
    <property type="entry name" value="GGT_ssub_C"/>
</dbReference>
<proteinExistence type="inferred from homology"/>
<evidence type="ECO:0000256" key="7">
    <source>
        <dbReference type="ARBA" id="ARBA00023315"/>
    </source>
</evidence>
<keyword evidence="6 11" id="KW-0865">Zymogen</keyword>
<dbReference type="SUPFAM" id="SSF56235">
    <property type="entry name" value="N-terminal nucleophile aminohydrolases (Ntn hydrolases)"/>
    <property type="match status" value="1"/>
</dbReference>
<comment type="subunit">
    <text evidence="11">This enzyme consists of two polypeptide chains, which are synthesized in precursor form from a single polypeptide.</text>
</comment>
<dbReference type="PANTHER" id="PTHR43199">
    <property type="entry name" value="GLUTATHIONE HYDROLASE"/>
    <property type="match status" value="1"/>
</dbReference>
<evidence type="ECO:0000256" key="9">
    <source>
        <dbReference type="PIRSR" id="PIRSR600101-1"/>
    </source>
</evidence>
<dbReference type="PANTHER" id="PTHR43199:SF1">
    <property type="entry name" value="GLUTATHIONE HYDROLASE PROENZYME"/>
    <property type="match status" value="1"/>
</dbReference>
<evidence type="ECO:0000256" key="2">
    <source>
        <dbReference type="ARBA" id="ARBA00001089"/>
    </source>
</evidence>
<sequence length="536" mass="57052">MAGLVVAPQVLAAEEGVKVLRQGGNAADAAVTAALVQGVIDPQMCGLGGFGVALIYEAHSKRIECLAFHARAGSKATATMWADRVLREAPDGFGFFLRDAVNDVGAASVGVPGTVAGLHALLERYGTWTWAQVLEPAIRIASEGFVVSAELARSWKARERYPERPSLLQRLQLSPEAHRLFLKPNGAPYDAGETLRNPDLARTLQTLADQGPKEFYSGSVAAAIIAELETHGGHITPTDLVNYRVRWHPPVRVPYRGYEVVSAPLPAGGVTVAQVLRLLEGFDLRRMGHNSPDYLFTVAQAFKAAFTAKVHHHGDPEFVAVPVDDLLSEAWAAQWRARIAAGEVLSVPRWGSHDPHGTTHLTVIDADGNIVALTHTLGSSSGVIPRGTGFMLNNAMVGFHPLPGHPNSIAPGKARVSGMAPTFVLRDGEPVLVLGAPGGARIVSGIVQVLLNIVEFGMTPTEAVTAPRFDAQLHAIECHARIPSWVLDKVQRRGQPCVKLPQSYGGIASVQVAQYRDGRWVGASDPAGGGAAFSPD</sequence>
<protein>
    <recommendedName>
        <fullName evidence="11">Glutathione hydrolase proenzyme</fullName>
        <ecNumber evidence="11">2.3.2.2</ecNumber>
        <ecNumber evidence="11">3.4.19.13</ecNumber>
    </recommendedName>
    <component>
        <recommendedName>
            <fullName evidence="11">Glutathione hydrolase large chain</fullName>
        </recommendedName>
    </component>
    <component>
        <recommendedName>
            <fullName evidence="11">Glutathione hydrolase small chain</fullName>
        </recommendedName>
    </component>
</protein>
<evidence type="ECO:0000256" key="6">
    <source>
        <dbReference type="ARBA" id="ARBA00023145"/>
    </source>
</evidence>
<comment type="catalytic activity">
    <reaction evidence="1 11">
        <text>an S-substituted glutathione + H2O = an S-substituted L-cysteinylglycine + L-glutamate</text>
        <dbReference type="Rhea" id="RHEA:59468"/>
        <dbReference type="ChEBI" id="CHEBI:15377"/>
        <dbReference type="ChEBI" id="CHEBI:29985"/>
        <dbReference type="ChEBI" id="CHEBI:90779"/>
        <dbReference type="ChEBI" id="CHEBI:143103"/>
        <dbReference type="EC" id="3.4.19.13"/>
    </reaction>
</comment>
<dbReference type="InterPro" id="IPR029055">
    <property type="entry name" value="Ntn_hydrolases_N"/>
</dbReference>
<dbReference type="GO" id="GO:0006750">
    <property type="term" value="P:glutathione biosynthetic process"/>
    <property type="evidence" value="ECO:0007669"/>
    <property type="project" value="UniProtKB-KW"/>
</dbReference>
<comment type="catalytic activity">
    <reaction evidence="8 11">
        <text>an N-terminal (5-L-glutamyl)-[peptide] + an alpha-amino acid = 5-L-glutamyl amino acid + an N-terminal L-alpha-aminoacyl-[peptide]</text>
        <dbReference type="Rhea" id="RHEA:23904"/>
        <dbReference type="Rhea" id="RHEA-COMP:9780"/>
        <dbReference type="Rhea" id="RHEA-COMP:9795"/>
        <dbReference type="ChEBI" id="CHEBI:77644"/>
        <dbReference type="ChEBI" id="CHEBI:78597"/>
        <dbReference type="ChEBI" id="CHEBI:78599"/>
        <dbReference type="ChEBI" id="CHEBI:78608"/>
        <dbReference type="EC" id="2.3.2.2"/>
    </reaction>
</comment>
<feature type="active site" description="Nucleophile" evidence="9">
    <location>
        <position position="358"/>
    </location>
</feature>
<evidence type="ECO:0000256" key="4">
    <source>
        <dbReference type="ARBA" id="ARBA00022679"/>
    </source>
</evidence>
<dbReference type="InterPro" id="IPR043138">
    <property type="entry name" value="GGT_lsub"/>
</dbReference>
<dbReference type="EMBL" id="BEHT01000005">
    <property type="protein sequence ID" value="GBC98018.1"/>
    <property type="molecule type" value="Genomic_DNA"/>
</dbReference>
<gene>
    <name evidence="12" type="primary">ggt</name>
    <name evidence="12" type="ORF">HRbin17_00513</name>
</gene>
<keyword evidence="5 11" id="KW-0378">Hydrolase</keyword>
<dbReference type="Proteomes" id="UP000236173">
    <property type="component" value="Unassembled WGS sequence"/>
</dbReference>
<dbReference type="GO" id="GO:0036374">
    <property type="term" value="F:glutathione hydrolase activity"/>
    <property type="evidence" value="ECO:0007669"/>
    <property type="project" value="UniProtKB-UniRule"/>
</dbReference>
<comment type="caution">
    <text evidence="12">The sequence shown here is derived from an EMBL/GenBank/DDBJ whole genome shotgun (WGS) entry which is preliminary data.</text>
</comment>
<evidence type="ECO:0000256" key="11">
    <source>
        <dbReference type="RuleBase" id="RU368036"/>
    </source>
</evidence>